<reference evidence="3" key="2">
    <citation type="submission" date="2020-09" db="EMBL/GenBank/DDBJ databases">
        <authorList>
            <person name="Sun Q."/>
            <person name="Zhou Y."/>
        </authorList>
    </citation>
    <scope>NUCLEOTIDE SEQUENCE</scope>
    <source>
        <strain evidence="3">CGMCC 4.3508</strain>
    </source>
</reference>
<organism evidence="3 4">
    <name type="scientific">Nocardia jinanensis</name>
    <dbReference type="NCBI Taxonomy" id="382504"/>
    <lineage>
        <taxon>Bacteria</taxon>
        <taxon>Bacillati</taxon>
        <taxon>Actinomycetota</taxon>
        <taxon>Actinomycetes</taxon>
        <taxon>Mycobacteriales</taxon>
        <taxon>Nocardiaceae</taxon>
        <taxon>Nocardia</taxon>
    </lineage>
</organism>
<reference evidence="3" key="1">
    <citation type="journal article" date="2014" name="Int. J. Syst. Evol. Microbiol.">
        <title>Complete genome sequence of Corynebacterium casei LMG S-19264T (=DSM 44701T), isolated from a smear-ripened cheese.</title>
        <authorList>
            <consortium name="US DOE Joint Genome Institute (JGI-PGF)"/>
            <person name="Walter F."/>
            <person name="Albersmeier A."/>
            <person name="Kalinowski J."/>
            <person name="Ruckert C."/>
        </authorList>
    </citation>
    <scope>NUCLEOTIDE SEQUENCE</scope>
    <source>
        <strain evidence="3">CGMCC 4.3508</strain>
    </source>
</reference>
<dbReference type="EMBL" id="BMMH01000016">
    <property type="protein sequence ID" value="GGL34768.1"/>
    <property type="molecule type" value="Genomic_DNA"/>
</dbReference>
<keyword evidence="1" id="KW-0808">Transferase</keyword>
<name>A0A917RUH6_9NOCA</name>
<dbReference type="Pfam" id="PF13427">
    <property type="entry name" value="AadA_C"/>
    <property type="match status" value="1"/>
</dbReference>
<dbReference type="RefSeq" id="WP_058856958.1">
    <property type="nucleotide sequence ID" value="NZ_BMMH01000016.1"/>
</dbReference>
<dbReference type="Proteomes" id="UP000638263">
    <property type="component" value="Unassembled WGS sequence"/>
</dbReference>
<dbReference type="GO" id="GO:0016740">
    <property type="term" value="F:transferase activity"/>
    <property type="evidence" value="ECO:0007669"/>
    <property type="project" value="UniProtKB-KW"/>
</dbReference>
<evidence type="ECO:0000259" key="2">
    <source>
        <dbReference type="Pfam" id="PF13427"/>
    </source>
</evidence>
<evidence type="ECO:0000313" key="4">
    <source>
        <dbReference type="Proteomes" id="UP000638263"/>
    </source>
</evidence>
<accession>A0A917RUH6</accession>
<comment type="caution">
    <text evidence="3">The sequence shown here is derived from an EMBL/GenBank/DDBJ whole genome shotgun (WGS) entry which is preliminary data.</text>
</comment>
<feature type="domain" description="Adenylyltransferase AadA C-terminal" evidence="2">
    <location>
        <begin position="45"/>
        <end position="82"/>
    </location>
</feature>
<evidence type="ECO:0000313" key="3">
    <source>
        <dbReference type="EMBL" id="GGL34768.1"/>
    </source>
</evidence>
<dbReference type="InterPro" id="IPR025184">
    <property type="entry name" value="AadA_C"/>
</dbReference>
<proteinExistence type="predicted"/>
<dbReference type="AlphaFoldDB" id="A0A917RUH6"/>
<sequence>MTTPIPLSSLRTTPRTTKMGISDYLPSGGKRARWIARRHHSSHDPAGHAELLRHARDGYLGTAVDDWAGRHDAVASFVHYATAAITAACATAE</sequence>
<keyword evidence="4" id="KW-1185">Reference proteome</keyword>
<protein>
    <recommendedName>
        <fullName evidence="2">Adenylyltransferase AadA C-terminal domain-containing protein</fullName>
    </recommendedName>
</protein>
<evidence type="ECO:0000256" key="1">
    <source>
        <dbReference type="ARBA" id="ARBA00022679"/>
    </source>
</evidence>
<gene>
    <name evidence="3" type="ORF">GCM10011588_56880</name>
</gene>